<keyword evidence="1" id="KW-0997">Cell inner membrane</keyword>
<evidence type="ECO:0000259" key="2">
    <source>
        <dbReference type="Pfam" id="PF00535"/>
    </source>
</evidence>
<accession>A0A9E6PZ33</accession>
<protein>
    <submittedName>
        <fullName evidence="3">Glycosyltransferase family 2 protein</fullName>
    </submittedName>
</protein>
<dbReference type="SUPFAM" id="SSF53448">
    <property type="entry name" value="Nucleotide-diphospho-sugar transferases"/>
    <property type="match status" value="1"/>
</dbReference>
<sequence length="299" mass="33940">MCTYFGAEFLAQQLDSFERQDYRNWTLHVSDDGSQDATHLVLEEYVRQWGAPRIRVVDGPRAGFARNFLTLTCRADIEADYFAWSDQDDIWSAEKLQVAVDWLDGIPREVPALYCGRTQIICEEGEPRGLSPHFSLPPHFKNALVQSIGGGNTMVFNQAARALIVEAGGSLAVPAHDWWCYQLVTGAGGIVHYDPQPRVFYRQHGKNVIGSNTGWCARLRRLGMVFQGRFYEWNAQNIQALESMSHRLSKDHRKTLELFKTARKRSLPGRVVYLFKAGLHRQTFLGNLGLLLATLLKKI</sequence>
<reference evidence="3 4" key="2">
    <citation type="journal article" date="2021" name="Microorganisms">
        <title>The Ever-Expanding Pseudomonas Genus: Description of 43 New Species and Partition of the Pseudomonas putida Group.</title>
        <authorList>
            <person name="Girard L."/>
            <person name="Lood C."/>
            <person name="Hofte M."/>
            <person name="Vandamme P."/>
            <person name="Rokni-Zadeh H."/>
            <person name="van Noort V."/>
            <person name="Lavigne R."/>
            <person name="De Mot R."/>
        </authorList>
    </citation>
    <scope>NUCLEOTIDE SEQUENCE [LARGE SCALE GENOMIC DNA]</scope>
    <source>
        <strain evidence="3 4">RW9S1A</strain>
    </source>
</reference>
<keyword evidence="1" id="KW-0472">Membrane</keyword>
<dbReference type="InterPro" id="IPR029044">
    <property type="entry name" value="Nucleotide-diphossugar_trans"/>
</dbReference>
<organism evidence="3 4">
    <name type="scientific">Pseudomonas xantholysinigenes</name>
    <dbReference type="NCBI Taxonomy" id="2745490"/>
    <lineage>
        <taxon>Bacteria</taxon>
        <taxon>Pseudomonadati</taxon>
        <taxon>Pseudomonadota</taxon>
        <taxon>Gammaproteobacteria</taxon>
        <taxon>Pseudomonadales</taxon>
        <taxon>Pseudomonadaceae</taxon>
        <taxon>Pseudomonas</taxon>
    </lineage>
</organism>
<dbReference type="Proteomes" id="UP000633418">
    <property type="component" value="Chromosome"/>
</dbReference>
<dbReference type="KEGG" id="pxn:HU772_006900"/>
<dbReference type="Pfam" id="PF00535">
    <property type="entry name" value="Glycos_transf_2"/>
    <property type="match status" value="1"/>
</dbReference>
<dbReference type="RefSeq" id="WP_186656152.1">
    <property type="nucleotide sequence ID" value="NZ_CP077095.1"/>
</dbReference>
<dbReference type="Gene3D" id="3.90.550.10">
    <property type="entry name" value="Spore Coat Polysaccharide Biosynthesis Protein SpsA, Chain A"/>
    <property type="match status" value="1"/>
</dbReference>
<dbReference type="AlphaFoldDB" id="A0A9E6PZ33"/>
<evidence type="ECO:0000313" key="3">
    <source>
        <dbReference type="EMBL" id="QXI39809.1"/>
    </source>
</evidence>
<evidence type="ECO:0000313" key="4">
    <source>
        <dbReference type="Proteomes" id="UP000633418"/>
    </source>
</evidence>
<keyword evidence="1" id="KW-1003">Cell membrane</keyword>
<reference evidence="3 4" key="1">
    <citation type="journal article" date="2020" name="Microorganisms">
        <title>Reliable Identification of Environmental Pseudomonas Isolates Using the rpoD Gene.</title>
        <authorList>
            <consortium name="The Broad Institute Genome Sequencing Platform"/>
            <person name="Girard L."/>
            <person name="Lood C."/>
            <person name="Rokni-Zadeh H."/>
            <person name="van Noort V."/>
            <person name="Lavigne R."/>
            <person name="De Mot R."/>
        </authorList>
    </citation>
    <scope>NUCLEOTIDE SEQUENCE [LARGE SCALE GENOMIC DNA]</scope>
    <source>
        <strain evidence="3 4">RW9S1A</strain>
    </source>
</reference>
<gene>
    <name evidence="3" type="ORF">HU772_006900</name>
</gene>
<proteinExistence type="predicted"/>
<keyword evidence="4" id="KW-1185">Reference proteome</keyword>
<dbReference type="InterPro" id="IPR001173">
    <property type="entry name" value="Glyco_trans_2-like"/>
</dbReference>
<dbReference type="EMBL" id="CP077095">
    <property type="protein sequence ID" value="QXI39809.1"/>
    <property type="molecule type" value="Genomic_DNA"/>
</dbReference>
<dbReference type="CDD" id="cd04196">
    <property type="entry name" value="GT_2_like_d"/>
    <property type="match status" value="1"/>
</dbReference>
<name>A0A9E6PZ33_9PSED</name>
<evidence type="ECO:0000256" key="1">
    <source>
        <dbReference type="ARBA" id="ARBA00022519"/>
    </source>
</evidence>
<feature type="domain" description="Glycosyltransferase 2-like" evidence="2">
    <location>
        <begin position="1"/>
        <end position="138"/>
    </location>
</feature>